<dbReference type="RefSeq" id="WP_132848726.1">
    <property type="nucleotide sequence ID" value="NZ_CP058648.1"/>
</dbReference>
<reference evidence="2 3" key="1">
    <citation type="submission" date="2019-03" db="EMBL/GenBank/DDBJ databases">
        <title>Genomic Encyclopedia of Type Strains, Phase IV (KMG-IV): sequencing the most valuable type-strain genomes for metagenomic binning, comparative biology and taxonomic classification.</title>
        <authorList>
            <person name="Goeker M."/>
        </authorList>
    </citation>
    <scope>NUCLEOTIDE SEQUENCE [LARGE SCALE GENOMIC DNA]</scope>
    <source>
        <strain evidence="2 3">DSM 100013</strain>
    </source>
</reference>
<name>A0A4R2TEA9_9FIRM</name>
<feature type="transmembrane region" description="Helical" evidence="1">
    <location>
        <begin position="7"/>
        <end position="26"/>
    </location>
</feature>
<keyword evidence="1" id="KW-0812">Transmembrane</keyword>
<evidence type="ECO:0000313" key="3">
    <source>
        <dbReference type="Proteomes" id="UP000295504"/>
    </source>
</evidence>
<evidence type="ECO:0000313" key="2">
    <source>
        <dbReference type="EMBL" id="TCQ01830.1"/>
    </source>
</evidence>
<proteinExistence type="predicted"/>
<sequence length="67" mass="7130">MTKWLTIATIMGLCGGLAALILNFSINIVSRLSLSLPLWISPAIGGLLVIIIYRSDNIASGFGQINI</sequence>
<keyword evidence="1" id="KW-0472">Membrane</keyword>
<organism evidence="2 3">
    <name type="scientific">Serpentinicella alkaliphila</name>
    <dbReference type="NCBI Taxonomy" id="1734049"/>
    <lineage>
        <taxon>Bacteria</taxon>
        <taxon>Bacillati</taxon>
        <taxon>Bacillota</taxon>
        <taxon>Clostridia</taxon>
        <taxon>Peptostreptococcales</taxon>
        <taxon>Natronincolaceae</taxon>
        <taxon>Serpentinicella</taxon>
    </lineage>
</organism>
<dbReference type="EMBL" id="SLYC01000022">
    <property type="protein sequence ID" value="TCQ01830.1"/>
    <property type="molecule type" value="Genomic_DNA"/>
</dbReference>
<accession>A0A4R2TEA9</accession>
<feature type="transmembrane region" description="Helical" evidence="1">
    <location>
        <begin position="32"/>
        <end position="53"/>
    </location>
</feature>
<dbReference type="Proteomes" id="UP000295504">
    <property type="component" value="Unassembled WGS sequence"/>
</dbReference>
<protein>
    <submittedName>
        <fullName evidence="2">Uncharacterized protein</fullName>
    </submittedName>
</protein>
<keyword evidence="3" id="KW-1185">Reference proteome</keyword>
<dbReference type="AlphaFoldDB" id="A0A4R2TEA9"/>
<keyword evidence="1" id="KW-1133">Transmembrane helix</keyword>
<gene>
    <name evidence="2" type="ORF">EDD79_102228</name>
</gene>
<evidence type="ECO:0000256" key="1">
    <source>
        <dbReference type="SAM" id="Phobius"/>
    </source>
</evidence>
<comment type="caution">
    <text evidence="2">The sequence shown here is derived from an EMBL/GenBank/DDBJ whole genome shotgun (WGS) entry which is preliminary data.</text>
</comment>